<dbReference type="AlphaFoldDB" id="A0AB35U7R4"/>
<keyword evidence="2" id="KW-1133">Transmembrane helix</keyword>
<sequence>MANGMKKNNKVHKVSERALEQQREKAEEEKKRQAALARRNETKETFKSAMMSSIGGLLTLVSLLLGMYGLLSIPAIILCWIGLKKNKDYGWRGIIIPLICIILNIAWIIFQIVMIFSPTVRVGFYNMVKSMSN</sequence>
<reference evidence="3 4" key="1">
    <citation type="submission" date="2022-03" db="EMBL/GenBank/DDBJ databases">
        <title>Novel taxa within the pig intestine.</title>
        <authorList>
            <person name="Wylensek D."/>
            <person name="Bishof K."/>
            <person name="Afrizal A."/>
            <person name="Clavel T."/>
        </authorList>
    </citation>
    <scope>NUCLEOTIDE SEQUENCE [LARGE SCALE GENOMIC DNA]</scope>
    <source>
        <strain evidence="3 4">CLA-KB-P133</strain>
    </source>
</reference>
<accession>A0AB35U7R4</accession>
<protein>
    <recommendedName>
        <fullName evidence="5">DUF4190 domain-containing protein</fullName>
    </recommendedName>
</protein>
<evidence type="ECO:0000313" key="3">
    <source>
        <dbReference type="EMBL" id="MDX8419264.1"/>
    </source>
</evidence>
<comment type="caution">
    <text evidence="3">The sequence shown here is derived from an EMBL/GenBank/DDBJ whole genome shotgun (WGS) entry which is preliminary data.</text>
</comment>
<evidence type="ECO:0000256" key="1">
    <source>
        <dbReference type="SAM" id="MobiDB-lite"/>
    </source>
</evidence>
<organism evidence="3 4">
    <name type="scientific">Grylomicrobium aquisgranensis</name>
    <dbReference type="NCBI Taxonomy" id="2926318"/>
    <lineage>
        <taxon>Bacteria</taxon>
        <taxon>Bacillati</taxon>
        <taxon>Bacillota</taxon>
        <taxon>Erysipelotrichia</taxon>
        <taxon>Erysipelotrichales</taxon>
        <taxon>Erysipelotrichaceae</taxon>
        <taxon>Grylomicrobium</taxon>
    </lineage>
</organism>
<feature type="region of interest" description="Disordered" evidence="1">
    <location>
        <begin position="1"/>
        <end position="40"/>
    </location>
</feature>
<gene>
    <name evidence="3" type="ORF">MOZ60_04050</name>
</gene>
<dbReference type="EMBL" id="JALBUR010000006">
    <property type="protein sequence ID" value="MDX8419264.1"/>
    <property type="molecule type" value="Genomic_DNA"/>
</dbReference>
<name>A0AB35U7R4_9FIRM</name>
<dbReference type="RefSeq" id="WP_108774011.1">
    <property type="nucleotide sequence ID" value="NZ_JALBUR010000006.1"/>
</dbReference>
<proteinExistence type="predicted"/>
<evidence type="ECO:0008006" key="5">
    <source>
        <dbReference type="Google" id="ProtNLM"/>
    </source>
</evidence>
<keyword evidence="2" id="KW-0812">Transmembrane</keyword>
<dbReference type="Proteomes" id="UP001286174">
    <property type="component" value="Unassembled WGS sequence"/>
</dbReference>
<feature type="transmembrane region" description="Helical" evidence="2">
    <location>
        <begin position="57"/>
        <end position="83"/>
    </location>
</feature>
<evidence type="ECO:0000256" key="2">
    <source>
        <dbReference type="SAM" id="Phobius"/>
    </source>
</evidence>
<feature type="compositionally biased region" description="Basic and acidic residues" evidence="1">
    <location>
        <begin position="13"/>
        <end position="40"/>
    </location>
</feature>
<keyword evidence="4" id="KW-1185">Reference proteome</keyword>
<feature type="transmembrane region" description="Helical" evidence="2">
    <location>
        <begin position="95"/>
        <end position="117"/>
    </location>
</feature>
<keyword evidence="2" id="KW-0472">Membrane</keyword>
<evidence type="ECO:0000313" key="4">
    <source>
        <dbReference type="Proteomes" id="UP001286174"/>
    </source>
</evidence>